<sequence length="27" mass="3123">AYWLGMAMHRKNPRRVLAALRLLLSAN</sequence>
<proteinExistence type="predicted"/>
<feature type="non-terminal residue" evidence="2">
    <location>
        <position position="1"/>
    </location>
</feature>
<feature type="domain" description="DUF7680" evidence="1">
    <location>
        <begin position="1"/>
        <end position="25"/>
    </location>
</feature>
<dbReference type="EMBL" id="JXUO01000192">
    <property type="protein sequence ID" value="KKZ14067.1"/>
    <property type="molecule type" value="Genomic_DNA"/>
</dbReference>
<gene>
    <name evidence="2" type="ORF">TH68_05770</name>
</gene>
<dbReference type="InterPro" id="IPR056097">
    <property type="entry name" value="DUF7680"/>
</dbReference>
<dbReference type="Pfam" id="PF24728">
    <property type="entry name" value="DUF7680"/>
    <property type="match status" value="1"/>
</dbReference>
<evidence type="ECO:0000313" key="3">
    <source>
        <dbReference type="Proteomes" id="UP000035054"/>
    </source>
</evidence>
<dbReference type="Proteomes" id="UP000035054">
    <property type="component" value="Unassembled WGS sequence"/>
</dbReference>
<dbReference type="AlphaFoldDB" id="A0A6N3X847"/>
<accession>A0A6N3X847</accession>
<evidence type="ECO:0000259" key="1">
    <source>
        <dbReference type="Pfam" id="PF24728"/>
    </source>
</evidence>
<comment type="caution">
    <text evidence="2">The sequence shown here is derived from an EMBL/GenBank/DDBJ whole genome shotgun (WGS) entry which is preliminary data.</text>
</comment>
<protein>
    <recommendedName>
        <fullName evidence="1">DUF7680 domain-containing protein</fullName>
    </recommendedName>
</protein>
<organism evidence="2 3">
    <name type="scientific">Candidatus Synechococcus spongiarum 142</name>
    <dbReference type="NCBI Taxonomy" id="1608213"/>
    <lineage>
        <taxon>Bacteria</taxon>
        <taxon>Bacillati</taxon>
        <taxon>Cyanobacteriota</taxon>
        <taxon>Cyanophyceae</taxon>
        <taxon>Synechococcales</taxon>
        <taxon>Synechococcaceae</taxon>
        <taxon>Synechococcus</taxon>
    </lineage>
</organism>
<reference evidence="2 3" key="1">
    <citation type="submission" date="2015-01" db="EMBL/GenBank/DDBJ databases">
        <title>Lifestyle Evolution in Cyanobacterial Symbionts of Sponges.</title>
        <authorList>
            <person name="Burgsdorf I."/>
            <person name="Slaby B.M."/>
            <person name="Handley K.M."/>
            <person name="Haber M."/>
            <person name="Blom J."/>
            <person name="Marshall C.W."/>
            <person name="Gilbert J.A."/>
            <person name="Hentschel U."/>
            <person name="Steindler L."/>
        </authorList>
    </citation>
    <scope>NUCLEOTIDE SEQUENCE [LARGE SCALE GENOMIC DNA]</scope>
    <source>
        <strain evidence="2">142</strain>
    </source>
</reference>
<name>A0A6N3X847_9SYNE</name>
<evidence type="ECO:0000313" key="2">
    <source>
        <dbReference type="EMBL" id="KKZ14067.1"/>
    </source>
</evidence>